<dbReference type="Proteomes" id="UP000284531">
    <property type="component" value="Unassembled WGS sequence"/>
</dbReference>
<evidence type="ECO:0000259" key="2">
    <source>
        <dbReference type="Pfam" id="PF13439"/>
    </source>
</evidence>
<dbReference type="InterPro" id="IPR028098">
    <property type="entry name" value="Glyco_trans_4-like_N"/>
</dbReference>
<evidence type="ECO:0000259" key="1">
    <source>
        <dbReference type="Pfam" id="PF00534"/>
    </source>
</evidence>
<keyword evidence="3" id="KW-0808">Transferase</keyword>
<dbReference type="OrthoDB" id="9765330at2"/>
<dbReference type="AlphaFoldDB" id="A0A419WT97"/>
<proteinExistence type="predicted"/>
<organism evidence="3 4">
    <name type="scientific">Marinifilum flexuosum</name>
    <dbReference type="NCBI Taxonomy" id="1117708"/>
    <lineage>
        <taxon>Bacteria</taxon>
        <taxon>Pseudomonadati</taxon>
        <taxon>Bacteroidota</taxon>
        <taxon>Bacteroidia</taxon>
        <taxon>Marinilabiliales</taxon>
        <taxon>Marinifilaceae</taxon>
    </lineage>
</organism>
<comment type="caution">
    <text evidence="3">The sequence shown here is derived from an EMBL/GenBank/DDBJ whole genome shotgun (WGS) entry which is preliminary data.</text>
</comment>
<dbReference type="SUPFAM" id="SSF53756">
    <property type="entry name" value="UDP-Glycosyltransferase/glycogen phosphorylase"/>
    <property type="match status" value="1"/>
</dbReference>
<feature type="domain" description="Glycosyltransferase subfamily 4-like N-terminal" evidence="2">
    <location>
        <begin position="60"/>
        <end position="162"/>
    </location>
</feature>
<dbReference type="EMBL" id="RAPQ01000011">
    <property type="protein sequence ID" value="RKD98636.1"/>
    <property type="molecule type" value="Genomic_DNA"/>
</dbReference>
<evidence type="ECO:0000313" key="3">
    <source>
        <dbReference type="EMBL" id="RKD98636.1"/>
    </source>
</evidence>
<dbReference type="GO" id="GO:0016757">
    <property type="term" value="F:glycosyltransferase activity"/>
    <property type="evidence" value="ECO:0007669"/>
    <property type="project" value="InterPro"/>
</dbReference>
<accession>A0A419WT97</accession>
<keyword evidence="4" id="KW-1185">Reference proteome</keyword>
<sequence length="386" mass="44166">MRIAYISTYPPTECGIATYTQYLSDSVSVKGKEIRILAQIGAKGDNVFEVYAPHDKDIASKLFFHVERLTPDIVQIEHEFGLFGDQRGVQIIEFLIRCNLADTPVVVTLHTVFEDLKYQEKIIVQHILNLSSTIIVHENFQKDILLKSYNCPNPILVIPHGVREVKRVENAKELLGLEGKQVLLLAGYMRSTKNFEKIIDLLPRLVEKNKDLVLLMASRSRINEHSDYKDLLYRSLNKPDVKKHVKILYGKFPQFTLDTILSAADVMALPYLKGGQSGVLAQASALLLPVVTSELMSFKNWIEEVKGGFYAKTDDEYVNHITNLLQDDDLRLEFQENIRISNEKINWSQIANRHIELYEKLLVPPIGGAQFYYRPERLDSNTKIVH</sequence>
<dbReference type="PANTHER" id="PTHR12526">
    <property type="entry name" value="GLYCOSYLTRANSFERASE"/>
    <property type="match status" value="1"/>
</dbReference>
<evidence type="ECO:0000313" key="4">
    <source>
        <dbReference type="Proteomes" id="UP000284531"/>
    </source>
</evidence>
<protein>
    <submittedName>
        <fullName evidence="3">Glycosyltransferase involved in cell wall biosynthesis</fullName>
    </submittedName>
</protein>
<name>A0A419WT97_9BACT</name>
<dbReference type="Pfam" id="PF13439">
    <property type="entry name" value="Glyco_transf_4"/>
    <property type="match status" value="1"/>
</dbReference>
<reference evidence="3 4" key="1">
    <citation type="submission" date="2018-09" db="EMBL/GenBank/DDBJ databases">
        <title>Genomic Encyclopedia of Archaeal and Bacterial Type Strains, Phase II (KMG-II): from individual species to whole genera.</title>
        <authorList>
            <person name="Goeker M."/>
        </authorList>
    </citation>
    <scope>NUCLEOTIDE SEQUENCE [LARGE SCALE GENOMIC DNA]</scope>
    <source>
        <strain evidence="3 4">DSM 21950</strain>
    </source>
</reference>
<dbReference type="RefSeq" id="WP_120241217.1">
    <property type="nucleotide sequence ID" value="NZ_RAPQ01000011.1"/>
</dbReference>
<dbReference type="Gene3D" id="3.40.50.2000">
    <property type="entry name" value="Glycogen Phosphorylase B"/>
    <property type="match status" value="2"/>
</dbReference>
<dbReference type="InterPro" id="IPR001296">
    <property type="entry name" value="Glyco_trans_1"/>
</dbReference>
<dbReference type="PANTHER" id="PTHR12526:SF572">
    <property type="entry name" value="BLL5144 PROTEIN"/>
    <property type="match status" value="1"/>
</dbReference>
<gene>
    <name evidence="3" type="ORF">BXY64_3496</name>
</gene>
<feature type="domain" description="Glycosyl transferase family 1" evidence="1">
    <location>
        <begin position="177"/>
        <end position="339"/>
    </location>
</feature>
<dbReference type="Pfam" id="PF00534">
    <property type="entry name" value="Glycos_transf_1"/>
    <property type="match status" value="1"/>
</dbReference>